<reference evidence="2" key="1">
    <citation type="submission" date="2020-08" db="EMBL/GenBank/DDBJ databases">
        <title>Plant Genome Project.</title>
        <authorList>
            <person name="Zhang R.-G."/>
        </authorList>
    </citation>
    <scope>NUCLEOTIDE SEQUENCE</scope>
    <source>
        <strain evidence="2">WSP0</strain>
        <tissue evidence="2">Leaf</tissue>
    </source>
</reference>
<evidence type="ECO:0000313" key="3">
    <source>
        <dbReference type="Proteomes" id="UP000823749"/>
    </source>
</evidence>
<gene>
    <name evidence="2" type="ORF">RHGRI_029497</name>
</gene>
<name>A0AAV6IJK1_9ERIC</name>
<dbReference type="EMBL" id="JACTNZ010000010">
    <property type="protein sequence ID" value="KAG5528856.1"/>
    <property type="molecule type" value="Genomic_DNA"/>
</dbReference>
<organism evidence="2 3">
    <name type="scientific">Rhododendron griersonianum</name>
    <dbReference type="NCBI Taxonomy" id="479676"/>
    <lineage>
        <taxon>Eukaryota</taxon>
        <taxon>Viridiplantae</taxon>
        <taxon>Streptophyta</taxon>
        <taxon>Embryophyta</taxon>
        <taxon>Tracheophyta</taxon>
        <taxon>Spermatophyta</taxon>
        <taxon>Magnoliopsida</taxon>
        <taxon>eudicotyledons</taxon>
        <taxon>Gunneridae</taxon>
        <taxon>Pentapetalae</taxon>
        <taxon>asterids</taxon>
        <taxon>Ericales</taxon>
        <taxon>Ericaceae</taxon>
        <taxon>Ericoideae</taxon>
        <taxon>Rhodoreae</taxon>
        <taxon>Rhododendron</taxon>
    </lineage>
</organism>
<evidence type="ECO:0000256" key="1">
    <source>
        <dbReference type="SAM" id="MobiDB-lite"/>
    </source>
</evidence>
<protein>
    <submittedName>
        <fullName evidence="2">Uncharacterized protein</fullName>
    </submittedName>
</protein>
<dbReference type="AlphaFoldDB" id="A0AAV6IJK1"/>
<feature type="region of interest" description="Disordered" evidence="1">
    <location>
        <begin position="26"/>
        <end position="83"/>
    </location>
</feature>
<sequence>MTHNEMIKTFNDFKCHLELEAEHQDAKQGNMALMVEPGQRKTIGSKHNRQGGKAKQGPARDNAQKEHVKRRRGKRGARRINPK</sequence>
<feature type="compositionally biased region" description="Basic residues" evidence="1">
    <location>
        <begin position="67"/>
        <end position="83"/>
    </location>
</feature>
<keyword evidence="3" id="KW-1185">Reference proteome</keyword>
<evidence type="ECO:0000313" key="2">
    <source>
        <dbReference type="EMBL" id="KAG5528856.1"/>
    </source>
</evidence>
<accession>A0AAV6IJK1</accession>
<proteinExistence type="predicted"/>
<dbReference type="Proteomes" id="UP000823749">
    <property type="component" value="Chromosome 10"/>
</dbReference>
<feature type="compositionally biased region" description="Basic residues" evidence="1">
    <location>
        <begin position="43"/>
        <end position="52"/>
    </location>
</feature>
<comment type="caution">
    <text evidence="2">The sequence shown here is derived from an EMBL/GenBank/DDBJ whole genome shotgun (WGS) entry which is preliminary data.</text>
</comment>